<organism evidence="1 2">
    <name type="scientific">Allocatelliglobosispora scoriae</name>
    <dbReference type="NCBI Taxonomy" id="643052"/>
    <lineage>
        <taxon>Bacteria</taxon>
        <taxon>Bacillati</taxon>
        <taxon>Actinomycetota</taxon>
        <taxon>Actinomycetes</taxon>
        <taxon>Micromonosporales</taxon>
        <taxon>Micromonosporaceae</taxon>
        <taxon>Allocatelliglobosispora</taxon>
    </lineage>
</organism>
<gene>
    <name evidence="1" type="ORF">F4553_004472</name>
</gene>
<evidence type="ECO:0000313" key="2">
    <source>
        <dbReference type="Proteomes" id="UP000587527"/>
    </source>
</evidence>
<sequence length="65" mass="7503">MTVDEHIAILHTAMRVDHEEYIAQVRQWAEEAEADGRVAAARQHRNHVARLEAMSKPWESQQRAA</sequence>
<name>A0A841BVZ4_9ACTN</name>
<protein>
    <submittedName>
        <fullName evidence="1">Uncharacterized protein</fullName>
    </submittedName>
</protein>
<comment type="caution">
    <text evidence="1">The sequence shown here is derived from an EMBL/GenBank/DDBJ whole genome shotgun (WGS) entry which is preliminary data.</text>
</comment>
<dbReference type="Proteomes" id="UP000587527">
    <property type="component" value="Unassembled WGS sequence"/>
</dbReference>
<dbReference type="EMBL" id="JACHMN010000002">
    <property type="protein sequence ID" value="MBB5871093.1"/>
    <property type="molecule type" value="Genomic_DNA"/>
</dbReference>
<keyword evidence="2" id="KW-1185">Reference proteome</keyword>
<dbReference type="AlphaFoldDB" id="A0A841BVZ4"/>
<evidence type="ECO:0000313" key="1">
    <source>
        <dbReference type="EMBL" id="MBB5871093.1"/>
    </source>
</evidence>
<reference evidence="1 2" key="1">
    <citation type="submission" date="2020-08" db="EMBL/GenBank/DDBJ databases">
        <title>Sequencing the genomes of 1000 actinobacteria strains.</title>
        <authorList>
            <person name="Klenk H.-P."/>
        </authorList>
    </citation>
    <scope>NUCLEOTIDE SEQUENCE [LARGE SCALE GENOMIC DNA]</scope>
    <source>
        <strain evidence="1 2">DSM 45362</strain>
    </source>
</reference>
<proteinExistence type="predicted"/>
<dbReference type="RefSeq" id="WP_184838920.1">
    <property type="nucleotide sequence ID" value="NZ_JACHMN010000002.1"/>
</dbReference>
<accession>A0A841BVZ4</accession>